<organism evidence="1 2">
    <name type="scientific">Pangasius djambal</name>
    <dbReference type="NCBI Taxonomy" id="1691987"/>
    <lineage>
        <taxon>Eukaryota</taxon>
        <taxon>Metazoa</taxon>
        <taxon>Chordata</taxon>
        <taxon>Craniata</taxon>
        <taxon>Vertebrata</taxon>
        <taxon>Euteleostomi</taxon>
        <taxon>Actinopterygii</taxon>
        <taxon>Neopterygii</taxon>
        <taxon>Teleostei</taxon>
        <taxon>Ostariophysi</taxon>
        <taxon>Siluriformes</taxon>
        <taxon>Pangasiidae</taxon>
        <taxon>Pangasius</taxon>
    </lineage>
</organism>
<gene>
    <name evidence="1" type="ORF">PDJAM_G00226110</name>
</gene>
<protein>
    <submittedName>
        <fullName evidence="1">Uncharacterized protein</fullName>
    </submittedName>
</protein>
<evidence type="ECO:0000313" key="1">
    <source>
        <dbReference type="EMBL" id="MCJ8733653.1"/>
    </source>
</evidence>
<comment type="caution">
    <text evidence="1">The sequence shown here is derived from an EMBL/GenBank/DDBJ whole genome shotgun (WGS) entry which is preliminary data.</text>
</comment>
<evidence type="ECO:0000313" key="2">
    <source>
        <dbReference type="Proteomes" id="UP000830395"/>
    </source>
</evidence>
<dbReference type="Proteomes" id="UP000830395">
    <property type="component" value="Chromosome 6"/>
</dbReference>
<keyword evidence="2" id="KW-1185">Reference proteome</keyword>
<proteinExistence type="predicted"/>
<accession>A0ACC5YDH1</accession>
<dbReference type="EMBL" id="CM040980">
    <property type="protein sequence ID" value="MCJ8733653.1"/>
    <property type="molecule type" value="Genomic_DNA"/>
</dbReference>
<name>A0ACC5YDH1_9TELE</name>
<sequence length="411" mass="47456">MAYKNQQFRRKDEIPDQKLNSGTRNIFLSTPKHENPQPHEDDSTNQKHRHGIVHQDKHTNPPPVHTSSSALGKGGDSVNSDGAKTHKELTKDSTDLWVMYGDSEMEAGTMSKTEYDPEIRWDQTFQVGQTDFQTLRTDWIDLNCNVSGNLLISQSEVTALVQVFMEKLELKYPRQFSLQRVVNVVKRADEGRGNRYLLELDLLEASGARVRLVHYVYVMTRGNVQRLLLCNPKSFMWNPNATIHIIIPVKNQARWVQKFIMDMEELHEATGDNNVNIIITDYSSTDMDIEQALKNSRLPNFFDSVRKHCVEGHMAFAPIVMRLNCGATPQEPDGYWEVNGFGLLGIYKSDLDAVGGMNTREFTNRWGGEDWELLDRIMEAGLEVERLHLRNFYHYHHSRRGMWNLKTLHRK</sequence>
<reference evidence="1" key="1">
    <citation type="submission" date="2020-02" db="EMBL/GenBank/DDBJ databases">
        <title>Genome sequencing of the panga catfish, Pangasius djambal.</title>
        <authorList>
            <person name="Wen M."/>
            <person name="Zahm M."/>
            <person name="Roques C."/>
            <person name="Cabau C."/>
            <person name="Klopp C."/>
            <person name="Donnadieu C."/>
            <person name="Jouanno E."/>
            <person name="Avarre J.-C."/>
            <person name="Campet M."/>
            <person name="Ha T."/>
            <person name="Dugue R."/>
            <person name="Lampietro C."/>
            <person name="Louis A."/>
            <person name="Herpin A."/>
            <person name="Echchiki A."/>
            <person name="Berthelot C."/>
            <person name="Parey E."/>
            <person name="Roest-Crollius H."/>
            <person name="Braasch I."/>
            <person name="Postlethwait J.H."/>
            <person name="Bobe J."/>
            <person name="Montfort J."/>
            <person name="Bouchez O."/>
            <person name="Begum T."/>
            <person name="Schartl M."/>
            <person name="Gustiano R."/>
            <person name="Guiguen Y."/>
        </authorList>
    </citation>
    <scope>NUCLEOTIDE SEQUENCE</scope>
    <source>
        <strain evidence="1">Pdj_M5554</strain>
    </source>
</reference>